<evidence type="ECO:0000256" key="1">
    <source>
        <dbReference type="ARBA" id="ARBA00022737"/>
    </source>
</evidence>
<dbReference type="Pfam" id="PF13812">
    <property type="entry name" value="PPR_3"/>
    <property type="match status" value="1"/>
</dbReference>
<dbReference type="InterPro" id="IPR046960">
    <property type="entry name" value="PPR_At4g14850-like_plant"/>
</dbReference>
<reference evidence="3 4" key="1">
    <citation type="submission" date="2018-10" db="EMBL/GenBank/DDBJ databases">
        <title>A high-quality apple genome assembly.</title>
        <authorList>
            <person name="Hu J."/>
        </authorList>
    </citation>
    <scope>NUCLEOTIDE SEQUENCE [LARGE SCALE GENOMIC DNA]</scope>
    <source>
        <strain evidence="4">cv. HFTH1</strain>
        <tissue evidence="3">Young leaf</tissue>
    </source>
</reference>
<feature type="repeat" description="PPR" evidence="2">
    <location>
        <begin position="816"/>
        <end position="850"/>
    </location>
</feature>
<feature type="repeat" description="PPR" evidence="2">
    <location>
        <begin position="323"/>
        <end position="357"/>
    </location>
</feature>
<keyword evidence="4" id="KW-1185">Reference proteome</keyword>
<feature type="repeat" description="PPR" evidence="2">
    <location>
        <begin position="918"/>
        <end position="952"/>
    </location>
</feature>
<name>A0A498I6F4_MALDO</name>
<dbReference type="FunFam" id="1.25.40.10:FF:000934">
    <property type="entry name" value="Pentatricopeptide repeat-containing protein"/>
    <property type="match status" value="1"/>
</dbReference>
<sequence>MSLTSLKICVVSKIYPLQCFQDKNLRTNKETGTLIRLMSASFPRQRQRLFHLLHQSPAVFSSQKLLQIQAQLTTTGLLHSDPSCLLSLLDLSLSTPSTLHHATALFTHAQTPNAAAWPVMVRRLSLDADPSRVFALFKEMQRLKRNDPVCDPYVFASLIKGCSKLSAFREGKSVHCRAVRIGLDCNVNLLNSLVSFYSRSKSLVGCACIVFDRIPQKTVVTVNCMLSGFVRNSLFGAALDLFNRVLSCDFGLGLKPNYVTLVVLTSGCVDFDEFNAGKALHSYCYKAGLDLVNEVCNVLIDLYSKFVHIDEAGRMFDEMPERDLVSWNTMIAGYAGVGDCRRAFFLFREMNAGDVGFDRVSLISLILAACNSRDLGMGKMIHGYMTANGTKITVAIRTALINLYSNCGLIAYAKKVLDEAPDDNIALWNSMIHGYVECCHNQEALGLFSQMQSKKLEPDETTMVGLILACRNSGDLSNGFDIHSYIESSNRHQGSIVLHNALIDMYAKCGSMTQAKVVFDKMPRKDVVSWTSIIVGHAINSEGKEALLAFQRMCAEKVEPNSVTFISVLSACDHAGLVDEGLNLYNAMCKSYHIKPTIEHCGCMIDMYARAGRLEEAYKFVKSMPVEPNAVVWRMLINACRVHGDFDRGLCLVSGFTELKTLHRGAEDHVTSSNILADAGRWDDVLNERSLMATRKVTKVSVIEQLQCSRVDLHSSSHIGTFNGSHENPIFPAKKPAPLSYGVRELTMNTAEQLCVSLLSKCKTLKAVKQVHAFASKTGLDAHSFVFGKLLLHCAVTISDGLHYGRRLFLHFRNPDAFMYNTLIRGLAESDTPHNALVVFAEMRRKLTDPIDSFSFAFVLKAAANCGDLRDGMRLHCQALVCGLDTHLFVGTTLISMYAECGRVKFARQVFEEMREPNVVAWNAILTACFRCGDAKGAEAMFGWMPLRNLTSWNILLSGYVKMDELELAKKAFLRMPMKDDVSWSTMIVGFAQSGWFDEAFGFFRELQREGIRPNEASLTGVLSACAQAGAFERETSGQQLPLNSCNKSMALSAAFYAPSQASRALLFRTRKPNFSQTACFQKTLTVRASTTLENYSKLPVGEKSIAPSKSNSWQWKFKENSINIYYEEHEKEREGTSKNILLIPTISDVSTVEEWRSVASNLVQQDGNVNWRATIVDWPGLGYSDRPKMDYTTDVMEKFLVDFINAPDGPISGSENDFVVFGGGHAATLTIRAAKRGAVKPKAIAAIAPTWAGPLPIVFGRDSSMETRYGLLRGTLRAPAVGWMMYNMLVSNEKSIESQYRSHVYSNPDNVTPGIVESRYALTKRKGARYAPAAFLTGLLDPVQTREEFLELFADMGRRKIPVIVLSTEGSPKRSKAEMEALREAEGVSKFVEVPGALLPQEEYPAMVAEELYQFLQESFELLTLRKSRSAACIILSSIFIQGRGMHNKIFRVTVKAGNWRSTANKQMKKLANCPRLRPENVSPE</sequence>
<dbReference type="GO" id="GO:0009451">
    <property type="term" value="P:RNA modification"/>
    <property type="evidence" value="ECO:0007669"/>
    <property type="project" value="InterPro"/>
</dbReference>
<feature type="repeat" description="PPR" evidence="2">
    <location>
        <begin position="495"/>
        <end position="529"/>
    </location>
</feature>
<dbReference type="NCBIfam" id="TIGR00756">
    <property type="entry name" value="PPR"/>
    <property type="match status" value="6"/>
</dbReference>
<dbReference type="FunFam" id="1.25.40.10:FF:001093">
    <property type="entry name" value="Pentatricopeptide repeat-containing protein At2g34400"/>
    <property type="match status" value="1"/>
</dbReference>
<dbReference type="EMBL" id="RDQH01000340">
    <property type="protein sequence ID" value="RXH77527.1"/>
    <property type="molecule type" value="Genomic_DNA"/>
</dbReference>
<keyword evidence="1" id="KW-0677">Repeat</keyword>
<evidence type="ECO:0000256" key="2">
    <source>
        <dbReference type="PROSITE-ProRule" id="PRU00708"/>
    </source>
</evidence>
<dbReference type="GO" id="GO:0003723">
    <property type="term" value="F:RNA binding"/>
    <property type="evidence" value="ECO:0007669"/>
    <property type="project" value="InterPro"/>
</dbReference>
<dbReference type="FunFam" id="3.40.50.1820:FF:000120">
    <property type="entry name" value="Alpha/beta-Hydrolases superfamily protein"/>
    <property type="match status" value="1"/>
</dbReference>
<dbReference type="Pfam" id="PF01535">
    <property type="entry name" value="PPR"/>
    <property type="match status" value="8"/>
</dbReference>
<dbReference type="Pfam" id="PF13041">
    <property type="entry name" value="PPR_2"/>
    <property type="match status" value="2"/>
</dbReference>
<dbReference type="PROSITE" id="PS51375">
    <property type="entry name" value="PPR"/>
    <property type="match status" value="6"/>
</dbReference>
<proteinExistence type="predicted"/>
<evidence type="ECO:0008006" key="5">
    <source>
        <dbReference type="Google" id="ProtNLM"/>
    </source>
</evidence>
<dbReference type="PANTHER" id="PTHR47926">
    <property type="entry name" value="PENTATRICOPEPTIDE REPEAT-CONTAINING PROTEIN"/>
    <property type="match status" value="1"/>
</dbReference>
<organism evidence="3 4">
    <name type="scientific">Malus domestica</name>
    <name type="common">Apple</name>
    <name type="synonym">Pyrus malus</name>
    <dbReference type="NCBI Taxonomy" id="3750"/>
    <lineage>
        <taxon>Eukaryota</taxon>
        <taxon>Viridiplantae</taxon>
        <taxon>Streptophyta</taxon>
        <taxon>Embryophyta</taxon>
        <taxon>Tracheophyta</taxon>
        <taxon>Spermatophyta</taxon>
        <taxon>Magnoliopsida</taxon>
        <taxon>eudicotyledons</taxon>
        <taxon>Gunneridae</taxon>
        <taxon>Pentapetalae</taxon>
        <taxon>rosids</taxon>
        <taxon>fabids</taxon>
        <taxon>Rosales</taxon>
        <taxon>Rosaceae</taxon>
        <taxon>Amygdaloideae</taxon>
        <taxon>Maleae</taxon>
        <taxon>Malus</taxon>
    </lineage>
</organism>
<dbReference type="InterPro" id="IPR029058">
    <property type="entry name" value="AB_hydrolase_fold"/>
</dbReference>
<evidence type="ECO:0000313" key="4">
    <source>
        <dbReference type="Proteomes" id="UP000290289"/>
    </source>
</evidence>
<comment type="caution">
    <text evidence="3">The sequence shown here is derived from an EMBL/GenBank/DDBJ whole genome shotgun (WGS) entry which is preliminary data.</text>
</comment>
<dbReference type="PANTHER" id="PTHR47926:SF347">
    <property type="entry name" value="PENTATRICOPEPTIDE REPEAT-CONTAINING PROTEIN"/>
    <property type="match status" value="1"/>
</dbReference>
<dbReference type="SUPFAM" id="SSF53474">
    <property type="entry name" value="alpha/beta-Hydrolases"/>
    <property type="match status" value="1"/>
</dbReference>
<feature type="repeat" description="PPR" evidence="2">
    <location>
        <begin position="424"/>
        <end position="458"/>
    </location>
</feature>
<dbReference type="Proteomes" id="UP000290289">
    <property type="component" value="Chromosome 14"/>
</dbReference>
<dbReference type="InterPro" id="IPR011990">
    <property type="entry name" value="TPR-like_helical_dom_sf"/>
</dbReference>
<gene>
    <name evidence="3" type="ORF">DVH24_023801</name>
</gene>
<dbReference type="InterPro" id="IPR002885">
    <property type="entry name" value="PPR_rpt"/>
</dbReference>
<evidence type="ECO:0000313" key="3">
    <source>
        <dbReference type="EMBL" id="RXH77527.1"/>
    </source>
</evidence>
<feature type="repeat" description="PPR" evidence="2">
    <location>
        <begin position="980"/>
        <end position="1014"/>
    </location>
</feature>
<dbReference type="Gene3D" id="1.25.40.10">
    <property type="entry name" value="Tetratricopeptide repeat domain"/>
    <property type="match status" value="6"/>
</dbReference>
<dbReference type="Gene3D" id="3.40.50.1820">
    <property type="entry name" value="alpha/beta hydrolase"/>
    <property type="match status" value="1"/>
</dbReference>
<accession>A0A498I6F4</accession>
<protein>
    <recommendedName>
        <fullName evidence="5">AB hydrolase-1 domain-containing protein</fullName>
    </recommendedName>
</protein>